<sequence>MTSHAFGVSVRQALRERGISIRAAARALSYDHAYLSRTLAGRQSPSPQLAADLDAFLRAEGTLVALAAITSTAADEGRIERVISRPSRLDGGAVKVLAGILAAQRRLDDALGPASLIPATQAQAARLRPVLRNARGPHRDALAAVVAEWVQFEGWLHASARLDSAAVPLLTEALELADETDVPALTAQALNFRGYLARQQHRPRAVVRWFLAAYHTPGAHPAQRMGDAAQAAQGYAMLGLDDEARRLLDEASNLHVGDDLPPGTAYWLSPTFQRLNIGLAHLGLREHALAADHLQAGLSGLPADQQSAQWTVEYRTALADAREAA</sequence>
<evidence type="ECO:0000313" key="3">
    <source>
        <dbReference type="Proteomes" id="UP000326178"/>
    </source>
</evidence>
<dbReference type="KEGG" id="snk:CP967_31415"/>
<proteinExistence type="predicted"/>
<dbReference type="GO" id="GO:0003677">
    <property type="term" value="F:DNA binding"/>
    <property type="evidence" value="ECO:0007669"/>
    <property type="project" value="InterPro"/>
</dbReference>
<dbReference type="SMART" id="SM00530">
    <property type="entry name" value="HTH_XRE"/>
    <property type="match status" value="1"/>
</dbReference>
<dbReference type="Gene3D" id="1.10.260.40">
    <property type="entry name" value="lambda repressor-like DNA-binding domains"/>
    <property type="match status" value="1"/>
</dbReference>
<name>A0A5J6FHP0_9ACTN</name>
<protein>
    <recommendedName>
        <fullName evidence="1">HTH cro/C1-type domain-containing protein</fullName>
    </recommendedName>
</protein>
<dbReference type="SUPFAM" id="SSF47413">
    <property type="entry name" value="lambda repressor-like DNA-binding domains"/>
    <property type="match status" value="1"/>
</dbReference>
<accession>A0A5J6FHP0</accession>
<gene>
    <name evidence="2" type="ORF">CP967_31415</name>
</gene>
<dbReference type="OrthoDB" id="3213425at2"/>
<dbReference type="Proteomes" id="UP000326178">
    <property type="component" value="Chromosome"/>
</dbReference>
<dbReference type="CDD" id="cd00093">
    <property type="entry name" value="HTH_XRE"/>
    <property type="match status" value="1"/>
</dbReference>
<reference evidence="2 3" key="1">
    <citation type="submission" date="2017-09" db="EMBL/GenBank/DDBJ databases">
        <authorList>
            <person name="Lee N."/>
            <person name="Cho B.-K."/>
        </authorList>
    </citation>
    <scope>NUCLEOTIDE SEQUENCE [LARGE SCALE GENOMIC DNA]</scope>
    <source>
        <strain evidence="2 3">ATCC 12769</strain>
    </source>
</reference>
<dbReference type="AlphaFoldDB" id="A0A5J6FHP0"/>
<evidence type="ECO:0000313" key="2">
    <source>
        <dbReference type="EMBL" id="QEU75878.1"/>
    </source>
</evidence>
<dbReference type="Pfam" id="PF13560">
    <property type="entry name" value="HTH_31"/>
    <property type="match status" value="1"/>
</dbReference>
<organism evidence="2 3">
    <name type="scientific">Streptomyces nitrosporeus</name>
    <dbReference type="NCBI Taxonomy" id="28894"/>
    <lineage>
        <taxon>Bacteria</taxon>
        <taxon>Bacillati</taxon>
        <taxon>Actinomycetota</taxon>
        <taxon>Actinomycetes</taxon>
        <taxon>Kitasatosporales</taxon>
        <taxon>Streptomycetaceae</taxon>
        <taxon>Streptomyces</taxon>
    </lineage>
</organism>
<dbReference type="InterPro" id="IPR010982">
    <property type="entry name" value="Lambda_DNA-bd_dom_sf"/>
</dbReference>
<dbReference type="EMBL" id="CP023702">
    <property type="protein sequence ID" value="QEU75878.1"/>
    <property type="molecule type" value="Genomic_DNA"/>
</dbReference>
<dbReference type="InterPro" id="IPR001387">
    <property type="entry name" value="Cro/C1-type_HTH"/>
</dbReference>
<keyword evidence="3" id="KW-1185">Reference proteome</keyword>
<feature type="domain" description="HTH cro/C1-type" evidence="1">
    <location>
        <begin position="9"/>
        <end position="64"/>
    </location>
</feature>
<dbReference type="RefSeq" id="WP_150491195.1">
    <property type="nucleotide sequence ID" value="NZ_BMUV01000003.1"/>
</dbReference>
<evidence type="ECO:0000259" key="1">
    <source>
        <dbReference type="SMART" id="SM00530"/>
    </source>
</evidence>